<accession>A0A2J7YU22</accession>
<name>A0A2J7YU22_STRMQ</name>
<dbReference type="Proteomes" id="UP000236520">
    <property type="component" value="Unassembled WGS sequence"/>
</dbReference>
<comment type="caution">
    <text evidence="1">The sequence shown here is derived from an EMBL/GenBank/DDBJ whole genome shotgun (WGS) entry which is preliminary data.</text>
</comment>
<dbReference type="EMBL" id="LJIW01000002">
    <property type="protein sequence ID" value="PNG91399.1"/>
    <property type="molecule type" value="Genomic_DNA"/>
</dbReference>
<dbReference type="AlphaFoldDB" id="A0A2J7YU22"/>
<organism evidence="1 2">
    <name type="scientific">Streptomyces malaysiensis</name>
    <dbReference type="NCBI Taxonomy" id="92644"/>
    <lineage>
        <taxon>Bacteria</taxon>
        <taxon>Bacillati</taxon>
        <taxon>Actinomycetota</taxon>
        <taxon>Actinomycetes</taxon>
        <taxon>Kitasatosporales</taxon>
        <taxon>Streptomycetaceae</taxon>
        <taxon>Streptomyces</taxon>
        <taxon>Streptomyces violaceusniger group</taxon>
    </lineage>
</organism>
<keyword evidence="2" id="KW-1185">Reference proteome</keyword>
<proteinExistence type="predicted"/>
<sequence>MRAYPLRQGAGHDGVEADCAVYVRDGGEAVRMVTGG</sequence>
<evidence type="ECO:0000313" key="1">
    <source>
        <dbReference type="EMBL" id="PNG91399.1"/>
    </source>
</evidence>
<reference evidence="1 2" key="1">
    <citation type="submission" date="2015-09" db="EMBL/GenBank/DDBJ databases">
        <title>Genome sequence, genome mining and natural product profiling of a biocontrol bacterium Streptomyces malaysiensis F913.</title>
        <authorList>
            <person name="Xu Y."/>
            <person name="Wei J."/>
            <person name="Xie J."/>
            <person name="Li T."/>
            <person name="Zhou Z."/>
        </authorList>
    </citation>
    <scope>NUCLEOTIDE SEQUENCE [LARGE SCALE GENOMIC DNA]</scope>
    <source>
        <strain evidence="1 2">F913</strain>
    </source>
</reference>
<evidence type="ECO:0000313" key="2">
    <source>
        <dbReference type="Proteomes" id="UP000236520"/>
    </source>
</evidence>
<protein>
    <submittedName>
        <fullName evidence="1">Uncharacterized protein</fullName>
    </submittedName>
</protein>
<gene>
    <name evidence="1" type="ORF">SMF913_26864</name>
</gene>